<reference evidence="1" key="1">
    <citation type="journal article" date="2021" name="Proc. Natl. Acad. Sci. U.S.A.">
        <title>A Catalog of Tens of Thousands of Viruses from Human Metagenomes Reveals Hidden Associations with Chronic Diseases.</title>
        <authorList>
            <person name="Tisza M.J."/>
            <person name="Buck C.B."/>
        </authorList>
    </citation>
    <scope>NUCLEOTIDE SEQUENCE</scope>
    <source>
        <strain evidence="1">CtPSW2</strain>
    </source>
</reference>
<name>A0A8S5MP45_9CAUD</name>
<dbReference type="EMBL" id="BK014940">
    <property type="protein sequence ID" value="DAD83699.1"/>
    <property type="molecule type" value="Genomic_DNA"/>
</dbReference>
<protein>
    <submittedName>
        <fullName evidence="1">Uncharacterized protein</fullName>
    </submittedName>
</protein>
<accession>A0A8S5MP45</accession>
<organism evidence="1">
    <name type="scientific">Myoviridae sp. ctPSW2</name>
    <dbReference type="NCBI Taxonomy" id="2826648"/>
    <lineage>
        <taxon>Viruses</taxon>
        <taxon>Duplodnaviria</taxon>
        <taxon>Heunggongvirae</taxon>
        <taxon>Uroviricota</taxon>
        <taxon>Caudoviricetes</taxon>
    </lineage>
</organism>
<sequence length="116" mass="12636">MQTIKINDDNTLTIELSTGDRYTLREPLAKDMEGLGQDLIKVKHTDTVQKLLGKISTPPLTRVAYGKLSMSDAQVLNVAIDFFSAPPSAKAEMEAALQDLGYSQSSNSEQTTSDES</sequence>
<proteinExistence type="predicted"/>
<evidence type="ECO:0000313" key="1">
    <source>
        <dbReference type="EMBL" id="DAD83699.1"/>
    </source>
</evidence>